<feature type="domain" description="S-adenosyl-l-methionine hydroxide adenosyltransferase N-terminal" evidence="3">
    <location>
        <begin position="4"/>
        <end position="140"/>
    </location>
</feature>
<gene>
    <name evidence="5" type="ORF">Thpro_021057</name>
</gene>
<dbReference type="InterPro" id="IPR023228">
    <property type="entry name" value="SAM_OH_AdoTrfase_N_sf"/>
</dbReference>
<dbReference type="PIRSF" id="PIRSF006779">
    <property type="entry name" value="UCP006779"/>
    <property type="match status" value="1"/>
</dbReference>
<dbReference type="Gene3D" id="2.40.30.90">
    <property type="entry name" value="Bacterial fluorinating enzyme like"/>
    <property type="match status" value="1"/>
</dbReference>
<dbReference type="PANTHER" id="PTHR35092:SF1">
    <property type="entry name" value="CHLORINASE MJ1651"/>
    <property type="match status" value="1"/>
</dbReference>
<dbReference type="InterPro" id="IPR046469">
    <property type="entry name" value="SAM_HAT_N"/>
</dbReference>
<accession>A0A1A6C615</accession>
<reference evidence="5 6" key="1">
    <citation type="journal article" date="2014" name="Genome Announc.">
        <title>Draft Genome Sequence of the Iron-Oxidizing, Acidophilic, and Halotolerant 'Thiobacillus prosperus' Type Strain DSM 5130.</title>
        <authorList>
            <person name="Ossandon F.J."/>
            <person name="Cardenas J.P."/>
            <person name="Corbett M."/>
            <person name="Quatrini R."/>
            <person name="Holmes D.S."/>
            <person name="Watkin E."/>
        </authorList>
    </citation>
    <scope>NUCLEOTIDE SEQUENCE [LARGE SCALE GENOMIC DNA]</scope>
    <source>
        <strain evidence="5 6">DSM 5130</strain>
    </source>
</reference>
<organism evidence="5 6">
    <name type="scientific">Acidihalobacter prosperus</name>
    <dbReference type="NCBI Taxonomy" id="160660"/>
    <lineage>
        <taxon>Bacteria</taxon>
        <taxon>Pseudomonadati</taxon>
        <taxon>Pseudomonadota</taxon>
        <taxon>Gammaproteobacteria</taxon>
        <taxon>Chromatiales</taxon>
        <taxon>Ectothiorhodospiraceae</taxon>
        <taxon>Acidihalobacter</taxon>
    </lineage>
</organism>
<evidence type="ECO:0000313" key="5">
    <source>
        <dbReference type="EMBL" id="OBS10007.1"/>
    </source>
</evidence>
<dbReference type="PANTHER" id="PTHR35092">
    <property type="entry name" value="CHLORINASE MJ1651"/>
    <property type="match status" value="1"/>
</dbReference>
<protein>
    <recommendedName>
        <fullName evidence="7">SAM-dependent chlorinase/fluorinase</fullName>
    </recommendedName>
</protein>
<dbReference type="Pfam" id="PF20257">
    <property type="entry name" value="SAM_HAT_C"/>
    <property type="match status" value="1"/>
</dbReference>
<dbReference type="Pfam" id="PF01887">
    <property type="entry name" value="SAM_HAT_N"/>
    <property type="match status" value="1"/>
</dbReference>
<evidence type="ECO:0008006" key="7">
    <source>
        <dbReference type="Google" id="ProtNLM"/>
    </source>
</evidence>
<dbReference type="InterPro" id="IPR023227">
    <property type="entry name" value="SAM_OH_AdoTrfase_C_sf"/>
</dbReference>
<evidence type="ECO:0000256" key="1">
    <source>
        <dbReference type="ARBA" id="ARBA00022691"/>
    </source>
</evidence>
<evidence type="ECO:0000313" key="6">
    <source>
        <dbReference type="Proteomes" id="UP000029273"/>
    </source>
</evidence>
<keyword evidence="1" id="KW-0949">S-adenosyl-L-methionine</keyword>
<proteinExistence type="inferred from homology"/>
<dbReference type="SUPFAM" id="SSF102522">
    <property type="entry name" value="Bacterial fluorinating enzyme, N-terminal domain"/>
    <property type="match status" value="1"/>
</dbReference>
<dbReference type="InterPro" id="IPR002747">
    <property type="entry name" value="SAM_OH_AdoTrfase"/>
</dbReference>
<comment type="similarity">
    <text evidence="2">Belongs to the SAM hydrolase / SAM-dependent halogenase family.</text>
</comment>
<dbReference type="AlphaFoldDB" id="A0A1A6C615"/>
<feature type="domain" description="S-adenosyl-l-methionine hydroxide adenosyltransferase C-terminal" evidence="4">
    <location>
        <begin position="165"/>
        <end position="241"/>
    </location>
</feature>
<dbReference type="EMBL" id="JQSG02000002">
    <property type="protein sequence ID" value="OBS10007.1"/>
    <property type="molecule type" value="Genomic_DNA"/>
</dbReference>
<dbReference type="Gene3D" id="3.40.50.10790">
    <property type="entry name" value="S-adenosyl-l-methionine hydroxide adenosyltransferase, N-terminal"/>
    <property type="match status" value="1"/>
</dbReference>
<keyword evidence="6" id="KW-1185">Reference proteome</keyword>
<dbReference type="InterPro" id="IPR046470">
    <property type="entry name" value="SAM_HAT_C"/>
</dbReference>
<name>A0A1A6C615_9GAMM</name>
<dbReference type="Proteomes" id="UP000029273">
    <property type="component" value="Unassembled WGS sequence"/>
</dbReference>
<evidence type="ECO:0000259" key="3">
    <source>
        <dbReference type="Pfam" id="PF01887"/>
    </source>
</evidence>
<dbReference type="RefSeq" id="WP_236717254.1">
    <property type="nucleotide sequence ID" value="NZ_JQSG02000002.1"/>
</dbReference>
<dbReference type="SUPFAM" id="SSF101852">
    <property type="entry name" value="Bacterial fluorinating enzyme, C-terminal domain"/>
    <property type="match status" value="1"/>
</dbReference>
<evidence type="ECO:0000259" key="4">
    <source>
        <dbReference type="Pfam" id="PF20257"/>
    </source>
</evidence>
<evidence type="ECO:0000256" key="2">
    <source>
        <dbReference type="ARBA" id="ARBA00024035"/>
    </source>
</evidence>
<sequence>MHVIHLFTDFGVAGPYLGQMQAVLLRSAPQIPVVNLMADAPAFDPFHSAYLLHAYAHGLPSGDIVLGVIDPGVGSERAGVALLADGVWYVGPDNGLFEIVAMRAHACDWWSLPPPESPIAASFHGRDWFAPCAARLAAGQWRPSPPGRRLPPSGGHGLPDTCPEFVYIDRYGNGVTGLPGHTLSPGSVLSVNGRCLRWANTFSAVAEGEPFWYVNANGLAEVAANRARAADVLGLQIGTVVAVSV</sequence>
<comment type="caution">
    <text evidence="5">The sequence shown here is derived from an EMBL/GenBank/DDBJ whole genome shotgun (WGS) entry which is preliminary data.</text>
</comment>